<feature type="region of interest" description="Disordered" evidence="1">
    <location>
        <begin position="185"/>
        <end position="208"/>
    </location>
</feature>
<evidence type="ECO:0000313" key="2">
    <source>
        <dbReference type="EMBL" id="CAD7414913.1"/>
    </source>
</evidence>
<accession>A0A7R9DHP3</accession>
<gene>
    <name evidence="2" type="ORF">TPSB3V08_LOCUS9975</name>
</gene>
<name>A0A7R9DHP3_TIMPO</name>
<organism evidence="2">
    <name type="scientific">Timema poppense</name>
    <name type="common">Walking stick</name>
    <dbReference type="NCBI Taxonomy" id="170557"/>
    <lineage>
        <taxon>Eukaryota</taxon>
        <taxon>Metazoa</taxon>
        <taxon>Ecdysozoa</taxon>
        <taxon>Arthropoda</taxon>
        <taxon>Hexapoda</taxon>
        <taxon>Insecta</taxon>
        <taxon>Pterygota</taxon>
        <taxon>Neoptera</taxon>
        <taxon>Polyneoptera</taxon>
        <taxon>Phasmatodea</taxon>
        <taxon>Timematodea</taxon>
        <taxon>Timematoidea</taxon>
        <taxon>Timematidae</taxon>
        <taxon>Timema</taxon>
    </lineage>
</organism>
<feature type="compositionally biased region" description="Low complexity" evidence="1">
    <location>
        <begin position="185"/>
        <end position="206"/>
    </location>
</feature>
<evidence type="ECO:0000256" key="1">
    <source>
        <dbReference type="SAM" id="MobiDB-lite"/>
    </source>
</evidence>
<sequence>MLKAVGMNCCTNIDEGCRRTQAICQHEEKMFTSVEIISRSLYPPNGTGQHQNHELYNASTLLTPEVRLSPVPQHRLRVGIRRDDDLLPPQSMEQIPKISDEGNPSRCTQHAHIPGRPAALALETPAYGVVFFETTEVPLDIDPVGTPTPVLDLRGTLQDPVVVSSVLPPNLEHLIPPSSSLHRSSALGCPLSSSPPSNPRLNPSGLTPSASQTLSTYLLRILHNSPQLLILHLHDNSTLADLPHVPDLYPSCPRVDGTKEFLLGLLDSLRRRPVLREEQDGLRSLQYLPIFLVSLGVLGGWAAHALQHSCTPARSSARPSAYLQYLNQPLYIHSTYLRSPLYP</sequence>
<dbReference type="AlphaFoldDB" id="A0A7R9DHP3"/>
<proteinExistence type="predicted"/>
<protein>
    <submittedName>
        <fullName evidence="2">Uncharacterized protein</fullName>
    </submittedName>
</protein>
<reference evidence="2" key="1">
    <citation type="submission" date="2020-11" db="EMBL/GenBank/DDBJ databases">
        <authorList>
            <person name="Tran Van P."/>
        </authorList>
    </citation>
    <scope>NUCLEOTIDE SEQUENCE</scope>
</reference>
<dbReference type="EMBL" id="OD008451">
    <property type="protein sequence ID" value="CAD7414913.1"/>
    <property type="molecule type" value="Genomic_DNA"/>
</dbReference>